<dbReference type="EMBL" id="GG663741">
    <property type="protein sequence ID" value="EEH55650.1"/>
    <property type="molecule type" value="Genomic_DNA"/>
</dbReference>
<dbReference type="OrthoDB" id="506867at2759"/>
<dbReference type="KEGG" id="mpp:MICPUCDRAFT_59272"/>
<dbReference type="AlphaFoldDB" id="C1MWW0"/>
<dbReference type="eggNOG" id="ENOG502SAQ2">
    <property type="taxonomic scope" value="Eukaryota"/>
</dbReference>
<evidence type="ECO:0000313" key="1">
    <source>
        <dbReference type="EMBL" id="EEH55650.1"/>
    </source>
</evidence>
<keyword evidence="2" id="KW-1185">Reference proteome</keyword>
<evidence type="ECO:0000313" key="2">
    <source>
        <dbReference type="Proteomes" id="UP000001876"/>
    </source>
</evidence>
<dbReference type="Proteomes" id="UP000001876">
    <property type="component" value="Unassembled WGS sequence"/>
</dbReference>
<name>C1MWW0_MICPC</name>
<dbReference type="OMA" id="IPRDDMM"/>
<dbReference type="GeneID" id="9685430"/>
<organism evidence="2">
    <name type="scientific">Micromonas pusilla (strain CCMP1545)</name>
    <name type="common">Picoplanktonic green alga</name>
    <dbReference type="NCBI Taxonomy" id="564608"/>
    <lineage>
        <taxon>Eukaryota</taxon>
        <taxon>Viridiplantae</taxon>
        <taxon>Chlorophyta</taxon>
        <taxon>Mamiellophyceae</taxon>
        <taxon>Mamiellales</taxon>
        <taxon>Mamiellaceae</taxon>
        <taxon>Micromonas</taxon>
    </lineage>
</organism>
<proteinExistence type="predicted"/>
<accession>C1MWW0</accession>
<protein>
    <submittedName>
        <fullName evidence="1">Predicted protein</fullName>
    </submittedName>
</protein>
<dbReference type="RefSeq" id="XP_003059698.1">
    <property type="nucleotide sequence ID" value="XM_003059652.1"/>
</dbReference>
<sequence>MNRNPPSRPRSVWIEKVKRTLSRRFAAPPPVCHRAPYTAVAFTASNEAMMSVASMQIARTARAGPAARVNTPRAAPNSVAPLPRSSASRASIVTRAEISGLSECGQFQELCKAEIPAKIPRSDFLRQMYRWMLISFQDNGLAAYGKRMEIDLVDGDDDMTNGMCVNIYGMKDGAESLICELFCEMDTEMVNTYDTLMPNKDGELEKSNRSGKEEFVKGRYFVIRRPVPFDESSNKALKAMIKDMTLAINKYYAFGSCFSDDAT</sequence>
<gene>
    <name evidence="1" type="ORF">MICPUCDRAFT_59272</name>
</gene>
<reference evidence="1 2" key="1">
    <citation type="journal article" date="2009" name="Science">
        <title>Green evolution and dynamic adaptations revealed by genomes of the marine picoeukaryotes Micromonas.</title>
        <authorList>
            <person name="Worden A.Z."/>
            <person name="Lee J.H."/>
            <person name="Mock T."/>
            <person name="Rouze P."/>
            <person name="Simmons M.P."/>
            <person name="Aerts A.L."/>
            <person name="Allen A.E."/>
            <person name="Cuvelier M.L."/>
            <person name="Derelle E."/>
            <person name="Everett M.V."/>
            <person name="Foulon E."/>
            <person name="Grimwood J."/>
            <person name="Gundlach H."/>
            <person name="Henrissat B."/>
            <person name="Napoli C."/>
            <person name="McDonald S.M."/>
            <person name="Parker M.S."/>
            <person name="Rombauts S."/>
            <person name="Salamov A."/>
            <person name="Von Dassow P."/>
            <person name="Badger J.H."/>
            <person name="Coutinho P.M."/>
            <person name="Demir E."/>
            <person name="Dubchak I."/>
            <person name="Gentemann C."/>
            <person name="Eikrem W."/>
            <person name="Gready J.E."/>
            <person name="John U."/>
            <person name="Lanier W."/>
            <person name="Lindquist E.A."/>
            <person name="Lucas S."/>
            <person name="Mayer K.F."/>
            <person name="Moreau H."/>
            <person name="Not F."/>
            <person name="Otillar R."/>
            <person name="Panaud O."/>
            <person name="Pangilinan J."/>
            <person name="Paulsen I."/>
            <person name="Piegu B."/>
            <person name="Poliakov A."/>
            <person name="Robbens S."/>
            <person name="Schmutz J."/>
            <person name="Toulza E."/>
            <person name="Wyss T."/>
            <person name="Zelensky A."/>
            <person name="Zhou K."/>
            <person name="Armbrust E.V."/>
            <person name="Bhattacharya D."/>
            <person name="Goodenough U.W."/>
            <person name="Van de Peer Y."/>
            <person name="Grigoriev I.V."/>
        </authorList>
    </citation>
    <scope>NUCLEOTIDE SEQUENCE [LARGE SCALE GENOMIC DNA]</scope>
    <source>
        <strain evidence="1 2">CCMP1545</strain>
    </source>
</reference>